<comment type="caution">
    <text evidence="2">The sequence shown here is derived from an EMBL/GenBank/DDBJ whole genome shotgun (WGS) entry which is preliminary data.</text>
</comment>
<sequence length="129" mass="13761">MEQDQAHQDQLPDPNQASLDQEDDAQPDPALLAAMGFSSFGAAPKPNKRQKLDSTTFTSSNAQSEPGIPVRPAAPIANTVTTAGPASRSSQANDLDTLAKGVRDENGDVAFFKPSFIEDPWRDLVKGKP</sequence>
<evidence type="ECO:0000256" key="1">
    <source>
        <dbReference type="SAM" id="MobiDB-lite"/>
    </source>
</evidence>
<dbReference type="EMBL" id="MU003772">
    <property type="protein sequence ID" value="KAF2724327.1"/>
    <property type="molecule type" value="Genomic_DNA"/>
</dbReference>
<protein>
    <submittedName>
        <fullName evidence="2">Uncharacterized protein</fullName>
    </submittedName>
</protein>
<feature type="region of interest" description="Disordered" evidence="1">
    <location>
        <begin position="1"/>
        <end position="104"/>
    </location>
</feature>
<accession>A0A9P4QGI6</accession>
<evidence type="ECO:0000313" key="3">
    <source>
        <dbReference type="Proteomes" id="UP000799441"/>
    </source>
</evidence>
<gene>
    <name evidence="2" type="ORF">K431DRAFT_344066</name>
</gene>
<dbReference type="AlphaFoldDB" id="A0A9P4QGI6"/>
<reference evidence="2" key="1">
    <citation type="journal article" date="2020" name="Stud. Mycol.">
        <title>101 Dothideomycetes genomes: a test case for predicting lifestyles and emergence of pathogens.</title>
        <authorList>
            <person name="Haridas S."/>
            <person name="Albert R."/>
            <person name="Binder M."/>
            <person name="Bloem J."/>
            <person name="Labutti K."/>
            <person name="Salamov A."/>
            <person name="Andreopoulos B."/>
            <person name="Baker S."/>
            <person name="Barry K."/>
            <person name="Bills G."/>
            <person name="Bluhm B."/>
            <person name="Cannon C."/>
            <person name="Castanera R."/>
            <person name="Culley D."/>
            <person name="Daum C."/>
            <person name="Ezra D."/>
            <person name="Gonzalez J."/>
            <person name="Henrissat B."/>
            <person name="Kuo A."/>
            <person name="Liang C."/>
            <person name="Lipzen A."/>
            <person name="Lutzoni F."/>
            <person name="Magnuson J."/>
            <person name="Mondo S."/>
            <person name="Nolan M."/>
            <person name="Ohm R."/>
            <person name="Pangilinan J."/>
            <person name="Park H.-J."/>
            <person name="Ramirez L."/>
            <person name="Alfaro M."/>
            <person name="Sun H."/>
            <person name="Tritt A."/>
            <person name="Yoshinaga Y."/>
            <person name="Zwiers L.-H."/>
            <person name="Turgeon B."/>
            <person name="Goodwin S."/>
            <person name="Spatafora J."/>
            <person name="Crous P."/>
            <person name="Grigoriev I."/>
        </authorList>
    </citation>
    <scope>NUCLEOTIDE SEQUENCE</scope>
    <source>
        <strain evidence="2">CBS 116435</strain>
    </source>
</reference>
<organism evidence="2 3">
    <name type="scientific">Polychaeton citri CBS 116435</name>
    <dbReference type="NCBI Taxonomy" id="1314669"/>
    <lineage>
        <taxon>Eukaryota</taxon>
        <taxon>Fungi</taxon>
        <taxon>Dikarya</taxon>
        <taxon>Ascomycota</taxon>
        <taxon>Pezizomycotina</taxon>
        <taxon>Dothideomycetes</taxon>
        <taxon>Dothideomycetidae</taxon>
        <taxon>Capnodiales</taxon>
        <taxon>Capnodiaceae</taxon>
        <taxon>Polychaeton</taxon>
    </lineage>
</organism>
<evidence type="ECO:0000313" key="2">
    <source>
        <dbReference type="EMBL" id="KAF2724327.1"/>
    </source>
</evidence>
<keyword evidence="3" id="KW-1185">Reference proteome</keyword>
<feature type="compositionally biased region" description="Polar residues" evidence="1">
    <location>
        <begin position="53"/>
        <end position="64"/>
    </location>
</feature>
<name>A0A9P4QGI6_9PEZI</name>
<proteinExistence type="predicted"/>
<feature type="compositionally biased region" description="Polar residues" evidence="1">
    <location>
        <begin position="78"/>
        <end position="94"/>
    </location>
</feature>
<dbReference type="Proteomes" id="UP000799441">
    <property type="component" value="Unassembled WGS sequence"/>
</dbReference>
<dbReference type="OrthoDB" id="5419162at2759"/>